<dbReference type="InterPro" id="IPR057499">
    <property type="entry name" value="Kelch_FKB95"/>
</dbReference>
<reference evidence="3 4" key="1">
    <citation type="submission" date="2020-01" db="EMBL/GenBank/DDBJ databases">
        <authorList>
            <person name="Mishra B."/>
        </authorList>
    </citation>
    <scope>NUCLEOTIDE SEQUENCE [LARGE SCALE GENOMIC DNA]</scope>
</reference>
<protein>
    <recommendedName>
        <fullName evidence="1">F-box domain-containing protein</fullName>
    </recommendedName>
</protein>
<gene>
    <name evidence="2" type="ORF">MERR_LOCUS44465</name>
    <name evidence="3" type="ORF">MERR_LOCUS45061</name>
</gene>
<dbReference type="CDD" id="cd22152">
    <property type="entry name" value="F-box_AtAFR-like"/>
    <property type="match status" value="1"/>
</dbReference>
<accession>A0A6D2LDI5</accession>
<evidence type="ECO:0000313" key="4">
    <source>
        <dbReference type="Proteomes" id="UP000467841"/>
    </source>
</evidence>
<dbReference type="Pfam" id="PF00646">
    <property type="entry name" value="F-box"/>
    <property type="match status" value="1"/>
</dbReference>
<evidence type="ECO:0000313" key="3">
    <source>
        <dbReference type="EMBL" id="CAA7057825.1"/>
    </source>
</evidence>
<name>A0A6D2LDI5_9BRAS</name>
<dbReference type="InterPro" id="IPR001810">
    <property type="entry name" value="F-box_dom"/>
</dbReference>
<proteinExistence type="predicted"/>
<dbReference type="SMART" id="SM00256">
    <property type="entry name" value="FBOX"/>
    <property type="match status" value="1"/>
</dbReference>
<dbReference type="OrthoDB" id="1113392at2759"/>
<feature type="domain" description="F-box" evidence="1">
    <location>
        <begin position="9"/>
        <end position="55"/>
    </location>
</feature>
<dbReference type="Pfam" id="PF25210">
    <property type="entry name" value="Kelch_FKB95"/>
    <property type="match status" value="1"/>
</dbReference>
<dbReference type="InterPro" id="IPR050354">
    <property type="entry name" value="F-box/kelch-repeat_ARATH"/>
</dbReference>
<dbReference type="Proteomes" id="UP000467841">
    <property type="component" value="Unassembled WGS sequence"/>
</dbReference>
<organism evidence="3 4">
    <name type="scientific">Microthlaspi erraticum</name>
    <dbReference type="NCBI Taxonomy" id="1685480"/>
    <lineage>
        <taxon>Eukaryota</taxon>
        <taxon>Viridiplantae</taxon>
        <taxon>Streptophyta</taxon>
        <taxon>Embryophyta</taxon>
        <taxon>Tracheophyta</taxon>
        <taxon>Spermatophyta</taxon>
        <taxon>Magnoliopsida</taxon>
        <taxon>eudicotyledons</taxon>
        <taxon>Gunneridae</taxon>
        <taxon>Pentapetalae</taxon>
        <taxon>rosids</taxon>
        <taxon>malvids</taxon>
        <taxon>Brassicales</taxon>
        <taxon>Brassicaceae</taxon>
        <taxon>Coluteocarpeae</taxon>
        <taxon>Microthlaspi</taxon>
    </lineage>
</organism>
<dbReference type="PROSITE" id="PS50181">
    <property type="entry name" value="FBOX"/>
    <property type="match status" value="1"/>
</dbReference>
<sequence length="250" mass="28450">MISGETQLPSSFSSLPDKITEHILARVSRCNYPSLSLVSKRFRSLLSSMQIYTTRSQIGAQETCFYVCLKLRNQPYPSWFSLWAKPNQTLTKQEETTTGFNKDPSGNSVVPTPFRSPHITSQATIDIDSEIFIIGGPYKKPSSSVRILDCRSHTWRDAPSMTVAREDACAIFCDDKIYVMGGCDIDEDFANWMEVFDMKTQSWTALPGPGADEDVLRSRLREYDDYDVVDVLDGKLYIVVDEKEYAYQIW</sequence>
<dbReference type="InterPro" id="IPR037293">
    <property type="entry name" value="Gal_Oxidase_central_sf"/>
</dbReference>
<dbReference type="SUPFAM" id="SSF81383">
    <property type="entry name" value="F-box domain"/>
    <property type="match status" value="1"/>
</dbReference>
<dbReference type="PANTHER" id="PTHR24414">
    <property type="entry name" value="F-BOX/KELCH-REPEAT PROTEIN SKIP4"/>
    <property type="match status" value="1"/>
</dbReference>
<keyword evidence="4" id="KW-1185">Reference proteome</keyword>
<dbReference type="InterPro" id="IPR015915">
    <property type="entry name" value="Kelch-typ_b-propeller"/>
</dbReference>
<dbReference type="EMBL" id="CACVBM020001706">
    <property type="protein sequence ID" value="CAA7057825.1"/>
    <property type="molecule type" value="Genomic_DNA"/>
</dbReference>
<dbReference type="EMBL" id="CACVBM020001678">
    <property type="protein sequence ID" value="CAA7057229.1"/>
    <property type="molecule type" value="Genomic_DNA"/>
</dbReference>
<dbReference type="Gene3D" id="2.130.10.80">
    <property type="entry name" value="Galactose oxidase/kelch, beta-propeller"/>
    <property type="match status" value="1"/>
</dbReference>
<evidence type="ECO:0000259" key="1">
    <source>
        <dbReference type="PROSITE" id="PS50181"/>
    </source>
</evidence>
<dbReference type="SUPFAM" id="SSF117281">
    <property type="entry name" value="Kelch motif"/>
    <property type="match status" value="1"/>
</dbReference>
<dbReference type="AlphaFoldDB" id="A0A6D2LDI5"/>
<evidence type="ECO:0000313" key="2">
    <source>
        <dbReference type="EMBL" id="CAA7057229.1"/>
    </source>
</evidence>
<dbReference type="InterPro" id="IPR006652">
    <property type="entry name" value="Kelch_1"/>
</dbReference>
<dbReference type="SMART" id="SM00612">
    <property type="entry name" value="Kelch"/>
    <property type="match status" value="1"/>
</dbReference>
<dbReference type="PANTHER" id="PTHR24414:SF138">
    <property type="entry name" value="F-BOX DOMAIN-CONTAINING PROTEIN"/>
    <property type="match status" value="1"/>
</dbReference>
<dbReference type="InterPro" id="IPR036047">
    <property type="entry name" value="F-box-like_dom_sf"/>
</dbReference>